<dbReference type="Proteomes" id="UP000004110">
    <property type="component" value="Unassembled WGS sequence"/>
</dbReference>
<evidence type="ECO:0000313" key="2">
    <source>
        <dbReference type="EMBL" id="EDO53149.1"/>
    </source>
</evidence>
<organism evidence="2 3">
    <name type="scientific">Bacteroides uniformis (strain ATCC 8492 / DSM 6597 / CCUG 4942 / CIP 103695 / JCM 5828 / KCTC 5204 / NCTC 13054 / VPI 0061)</name>
    <dbReference type="NCBI Taxonomy" id="411479"/>
    <lineage>
        <taxon>Bacteria</taxon>
        <taxon>Pseudomonadati</taxon>
        <taxon>Bacteroidota</taxon>
        <taxon>Bacteroidia</taxon>
        <taxon>Bacteroidales</taxon>
        <taxon>Bacteroidaceae</taxon>
        <taxon>Bacteroides</taxon>
    </lineage>
</organism>
<evidence type="ECO:0000313" key="3">
    <source>
        <dbReference type="Proteomes" id="UP000004110"/>
    </source>
</evidence>
<gene>
    <name evidence="2" type="ORF">BACUNI_03164</name>
</gene>
<keyword evidence="1" id="KW-0472">Membrane</keyword>
<reference evidence="2" key="2">
    <citation type="submission" date="2013-11" db="EMBL/GenBank/DDBJ databases">
        <title>Draft genome sequence of Bacteroides uniformis (ATCC 8492).</title>
        <authorList>
            <person name="Sudarsanam P."/>
            <person name="Ley R."/>
            <person name="Guruge J."/>
            <person name="Turnbaugh P.J."/>
            <person name="Mahowald M."/>
            <person name="Liep D."/>
            <person name="Gordon J."/>
        </authorList>
    </citation>
    <scope>NUCLEOTIDE SEQUENCE</scope>
    <source>
        <strain evidence="2">ATCC 8492</strain>
    </source>
</reference>
<comment type="caution">
    <text evidence="2">The sequence shown here is derived from an EMBL/GenBank/DDBJ whole genome shotgun (WGS) entry which is preliminary data.</text>
</comment>
<keyword evidence="1" id="KW-0812">Transmembrane</keyword>
<protein>
    <recommendedName>
        <fullName evidence="4">Transmembrane protein</fullName>
    </recommendedName>
</protein>
<dbReference type="AlphaFoldDB" id="A0ABC9N902"/>
<reference evidence="2" key="1">
    <citation type="submission" date="2007-06" db="EMBL/GenBank/DDBJ databases">
        <authorList>
            <person name="Fulton L."/>
            <person name="Clifton S."/>
            <person name="Fulton B."/>
            <person name="Xu J."/>
            <person name="Minx P."/>
            <person name="Pepin K.H."/>
            <person name="Johnson M."/>
            <person name="Thiruvilangam P."/>
            <person name="Bhonagiri V."/>
            <person name="Nash W.E."/>
            <person name="Mardis E.R."/>
            <person name="Wilson R.K."/>
        </authorList>
    </citation>
    <scope>NUCLEOTIDE SEQUENCE [LARGE SCALE GENOMIC DNA]</scope>
    <source>
        <strain evidence="2">ATCC 8492</strain>
    </source>
</reference>
<keyword evidence="3" id="KW-1185">Reference proteome</keyword>
<proteinExistence type="predicted"/>
<name>A0ABC9N902_BACUC</name>
<feature type="transmembrane region" description="Helical" evidence="1">
    <location>
        <begin position="79"/>
        <end position="103"/>
    </location>
</feature>
<evidence type="ECO:0000256" key="1">
    <source>
        <dbReference type="SAM" id="Phobius"/>
    </source>
</evidence>
<sequence length="109" mass="12920">MVYIPSNLQCWDFHNPSLYDKRSIDRSFLEVNPVDYVCHNIQHLPILFLQSVSTILKPYLFVEDRKAPADCHASGHQQFLFVLFVITQLYLSFYFLSVCWWLIDLFWGG</sequence>
<dbReference type="EMBL" id="AAYH02000046">
    <property type="protein sequence ID" value="EDO53149.1"/>
    <property type="molecule type" value="Genomic_DNA"/>
</dbReference>
<accession>A0ABC9N902</accession>
<evidence type="ECO:0008006" key="4">
    <source>
        <dbReference type="Google" id="ProtNLM"/>
    </source>
</evidence>
<keyword evidence="1" id="KW-1133">Transmembrane helix</keyword>